<dbReference type="GO" id="GO:0060294">
    <property type="term" value="P:cilium movement involved in cell motility"/>
    <property type="evidence" value="ECO:0007669"/>
    <property type="project" value="InterPro"/>
</dbReference>
<protein>
    <recommendedName>
        <fullName evidence="10">Radial spokehead-like protein</fullName>
    </recommendedName>
</protein>
<evidence type="ECO:0000256" key="6">
    <source>
        <dbReference type="SAM" id="MobiDB-lite"/>
    </source>
</evidence>
<dbReference type="InterPro" id="IPR006802">
    <property type="entry name" value="Radial_spoke"/>
</dbReference>
<feature type="compositionally biased region" description="Basic and acidic residues" evidence="6">
    <location>
        <begin position="79"/>
        <end position="93"/>
    </location>
</feature>
<accession>A0A813NAI5</accession>
<evidence type="ECO:0000256" key="4">
    <source>
        <dbReference type="ARBA" id="ARBA00023212"/>
    </source>
</evidence>
<dbReference type="OrthoDB" id="272202at2759"/>
<dbReference type="EMBL" id="CAJOBC010000002">
    <property type="protein sequence ID" value="CAF3514766.1"/>
    <property type="molecule type" value="Genomic_DNA"/>
</dbReference>
<dbReference type="GO" id="GO:0035082">
    <property type="term" value="P:axoneme assembly"/>
    <property type="evidence" value="ECO:0007669"/>
    <property type="project" value="TreeGrafter"/>
</dbReference>
<dbReference type="Pfam" id="PF04712">
    <property type="entry name" value="Radial_spoke"/>
    <property type="match status" value="1"/>
</dbReference>
<dbReference type="EMBL" id="CAJNOQ010000002">
    <property type="protein sequence ID" value="CAF0736785.1"/>
    <property type="molecule type" value="Genomic_DNA"/>
</dbReference>
<dbReference type="Proteomes" id="UP000681722">
    <property type="component" value="Unassembled WGS sequence"/>
</dbReference>
<evidence type="ECO:0000256" key="1">
    <source>
        <dbReference type="ARBA" id="ARBA00004430"/>
    </source>
</evidence>
<feature type="region of interest" description="Disordered" evidence="6">
    <location>
        <begin position="492"/>
        <end position="545"/>
    </location>
</feature>
<feature type="region of interest" description="Disordered" evidence="6">
    <location>
        <begin position="68"/>
        <end position="93"/>
    </location>
</feature>
<keyword evidence="3" id="KW-0969">Cilium</keyword>
<evidence type="ECO:0000313" key="9">
    <source>
        <dbReference type="Proteomes" id="UP000663829"/>
    </source>
</evidence>
<dbReference type="AlphaFoldDB" id="A0A813NAI5"/>
<gene>
    <name evidence="7" type="ORF">GPM918_LOCUS29</name>
    <name evidence="8" type="ORF">SRO942_LOCUS30</name>
</gene>
<feature type="region of interest" description="Disordered" evidence="6">
    <location>
        <begin position="384"/>
        <end position="426"/>
    </location>
</feature>
<reference evidence="7" key="1">
    <citation type="submission" date="2021-02" db="EMBL/GenBank/DDBJ databases">
        <authorList>
            <person name="Nowell W R."/>
        </authorList>
    </citation>
    <scope>NUCLEOTIDE SEQUENCE</scope>
</reference>
<evidence type="ECO:0000256" key="3">
    <source>
        <dbReference type="ARBA" id="ARBA00023069"/>
    </source>
</evidence>
<evidence type="ECO:0000313" key="7">
    <source>
        <dbReference type="EMBL" id="CAF0736785.1"/>
    </source>
</evidence>
<dbReference type="GO" id="GO:0001534">
    <property type="term" value="C:radial spoke"/>
    <property type="evidence" value="ECO:0007669"/>
    <property type="project" value="InterPro"/>
</dbReference>
<sequence>MMPTMYNSTNSAAGDTEKQFIDAKAYILAATTKDGTNLYDHLAHCLTRLLNEQPRNSADIFEDISKNVKSEASRPQQDTLRDRAAPDSEHTLAEEQKPLFDKSDNVEELDDEALQSPLPNLLECAYYFEQSGIGLGREETYRIWLSLKQLVDKYQFEKVRFWGKIFGIQKNYYIAEVKHGDDDTADEEDEEEQKDSEDDKEIEDEEQEQEEDPLPKPTFKPPPEVPKEEKGTGVNKLSYYVCNHPGMQWVKLPQVTPAQISQARNIKLFLTGDLNRTIDSYPSYPGVEKHYLRAQLARISATTHVSPAGRFKFNDEEEEAEEEGGRENYQDNEEFKGGLLSLLIKVASIFILNFAGAALSELIDEEFNGWVHHVQHILPQGRTKWWNPKQDSDKGEENEEEEEEMKAEGSEEIEPESGPPLLTPIGADTEIDGIRPWTAKISSTLIPQYACAFVRSNLWPGAYAFARGMIWENLYVGWGHKYAMTDYGPQLPPEPAAEYTDGPDIGETEDPSPEEEARARASQEEAAEEGEEEHEEELEDDEGDD</sequence>
<evidence type="ECO:0000256" key="2">
    <source>
        <dbReference type="ARBA" id="ARBA00022490"/>
    </source>
</evidence>
<feature type="compositionally biased region" description="Acidic residues" evidence="6">
    <location>
        <begin position="183"/>
        <end position="212"/>
    </location>
</feature>
<feature type="region of interest" description="Disordered" evidence="6">
    <location>
        <begin position="180"/>
        <end position="231"/>
    </location>
</feature>
<comment type="subcellular location">
    <subcellularLocation>
        <location evidence="1">Cytoplasm</location>
        <location evidence="1">Cytoskeleton</location>
        <location evidence="1">Cilium axoneme</location>
    </subcellularLocation>
</comment>
<feature type="compositionally biased region" description="Acidic residues" evidence="6">
    <location>
        <begin position="396"/>
        <end position="415"/>
    </location>
</feature>
<dbReference type="PANTHER" id="PTHR13159:SF0">
    <property type="entry name" value="RADIAL SPOKE HEAD 6 HOMOLOG A"/>
    <property type="match status" value="1"/>
</dbReference>
<dbReference type="Proteomes" id="UP000663829">
    <property type="component" value="Unassembled WGS sequence"/>
</dbReference>
<dbReference type="CDD" id="cd22963">
    <property type="entry name" value="DD_CrRSP4-like"/>
    <property type="match status" value="1"/>
</dbReference>
<feature type="compositionally biased region" description="Acidic residues" evidence="6">
    <location>
        <begin position="525"/>
        <end position="545"/>
    </location>
</feature>
<dbReference type="PANTHER" id="PTHR13159">
    <property type="entry name" value="RADIAL SPOKEHEAD-RELATED"/>
    <property type="match status" value="1"/>
</dbReference>
<proteinExistence type="predicted"/>
<evidence type="ECO:0000313" key="8">
    <source>
        <dbReference type="EMBL" id="CAF3514766.1"/>
    </source>
</evidence>
<organism evidence="7 9">
    <name type="scientific">Didymodactylos carnosus</name>
    <dbReference type="NCBI Taxonomy" id="1234261"/>
    <lineage>
        <taxon>Eukaryota</taxon>
        <taxon>Metazoa</taxon>
        <taxon>Spiralia</taxon>
        <taxon>Gnathifera</taxon>
        <taxon>Rotifera</taxon>
        <taxon>Eurotatoria</taxon>
        <taxon>Bdelloidea</taxon>
        <taxon>Philodinida</taxon>
        <taxon>Philodinidae</taxon>
        <taxon>Didymodactylos</taxon>
    </lineage>
</organism>
<feature type="compositionally biased region" description="Pro residues" evidence="6">
    <location>
        <begin position="215"/>
        <end position="224"/>
    </location>
</feature>
<keyword evidence="2" id="KW-0963">Cytoplasm</keyword>
<comment type="caution">
    <text evidence="7">The sequence shown here is derived from an EMBL/GenBank/DDBJ whole genome shotgun (WGS) entry which is preliminary data.</text>
</comment>
<keyword evidence="9" id="KW-1185">Reference proteome</keyword>
<evidence type="ECO:0008006" key="10">
    <source>
        <dbReference type="Google" id="ProtNLM"/>
    </source>
</evidence>
<name>A0A813NAI5_9BILA</name>
<evidence type="ECO:0000256" key="5">
    <source>
        <dbReference type="ARBA" id="ARBA00023273"/>
    </source>
</evidence>
<keyword evidence="5" id="KW-0966">Cell projection</keyword>
<feature type="compositionally biased region" description="Acidic residues" evidence="6">
    <location>
        <begin position="504"/>
        <end position="514"/>
    </location>
</feature>
<keyword evidence="4" id="KW-0206">Cytoskeleton</keyword>